<dbReference type="Pfam" id="PF12571">
    <property type="entry name" value="Phage_tail_fib"/>
    <property type="match status" value="1"/>
</dbReference>
<protein>
    <submittedName>
        <fullName evidence="2">Phage tail-collar fiber family protein</fullName>
    </submittedName>
</protein>
<dbReference type="AlphaFoldDB" id="A0A328TV23"/>
<evidence type="ECO:0000313" key="3">
    <source>
        <dbReference type="Proteomes" id="UP000244334"/>
    </source>
</evidence>
<sequence length="68" mass="7375">MSQTAITLVFEQWKAQQAATGEPVLLDEFVFALVPGLDPALPVDRSEALPPLAQIVYRAPVARKGGRE</sequence>
<proteinExistence type="predicted"/>
<dbReference type="Proteomes" id="UP000244334">
    <property type="component" value="Unassembled WGS sequence"/>
</dbReference>
<keyword evidence="3" id="KW-1185">Reference proteome</keyword>
<dbReference type="EMBL" id="LJAM02000122">
    <property type="protein sequence ID" value="RAP71614.1"/>
    <property type="molecule type" value="Genomic_DNA"/>
</dbReference>
<name>A0A328TV23_9GAMM</name>
<reference evidence="2" key="1">
    <citation type="submission" date="2018-04" db="EMBL/GenBank/DDBJ databases">
        <title>Genomes of the Obligate Erwinia dacicola and Facultative Enterobacter sp. OLF Endosymbionts of the Olive Fruit fly, Bactrocera oleae.</title>
        <authorList>
            <person name="Estes A.M."/>
            <person name="Hearn D.J."/>
            <person name="Agarwal S."/>
            <person name="Pierson E.A."/>
            <person name="Dunning-Hotopp J.C."/>
        </authorList>
    </citation>
    <scope>NUCLEOTIDE SEQUENCE [LARGE SCALE GENOMIC DNA]</scope>
    <source>
        <strain evidence="2">Oroville</strain>
    </source>
</reference>
<feature type="domain" description="Phage tail fibre protein N-terminal" evidence="1">
    <location>
        <begin position="3"/>
        <end position="63"/>
    </location>
</feature>
<accession>A0A328TV23</accession>
<organism evidence="2 3">
    <name type="scientific">Candidatus Erwinia dacicola</name>
    <dbReference type="NCBI Taxonomy" id="252393"/>
    <lineage>
        <taxon>Bacteria</taxon>
        <taxon>Pseudomonadati</taxon>
        <taxon>Pseudomonadota</taxon>
        <taxon>Gammaproteobacteria</taxon>
        <taxon>Enterobacterales</taxon>
        <taxon>Erwiniaceae</taxon>
        <taxon>Erwinia</taxon>
    </lineage>
</organism>
<comment type="caution">
    <text evidence="2">The sequence shown here is derived from an EMBL/GenBank/DDBJ whole genome shotgun (WGS) entry which is preliminary data.</text>
</comment>
<dbReference type="InterPro" id="IPR022225">
    <property type="entry name" value="Phage_tail_fibre_N"/>
</dbReference>
<gene>
    <name evidence="2" type="ORF">ACZ87_01572</name>
</gene>
<dbReference type="RefSeq" id="WP_420836506.1">
    <property type="nucleotide sequence ID" value="NZ_LJAM02000122.1"/>
</dbReference>
<evidence type="ECO:0000313" key="2">
    <source>
        <dbReference type="EMBL" id="RAP71614.1"/>
    </source>
</evidence>
<evidence type="ECO:0000259" key="1">
    <source>
        <dbReference type="Pfam" id="PF12571"/>
    </source>
</evidence>